<dbReference type="Pfam" id="PF12804">
    <property type="entry name" value="NTP_transf_3"/>
    <property type="match status" value="1"/>
</dbReference>
<keyword evidence="3" id="KW-1185">Reference proteome</keyword>
<dbReference type="EMBL" id="CP013729">
    <property type="protein sequence ID" value="ALV06850.1"/>
    <property type="molecule type" value="Genomic_DNA"/>
</dbReference>
<sequence length="222" mass="23471">MDQRRPAVVVLAAGRGQRFRGEGHKLEQLVGGETVLAHTLRQTMASGLRFLVVTSATLAPLVRGHVAERDMLVLPTQDRLGRPVPVGMGHSIAAGVAATGDAQGWLIVPADMPLLQTSTLLAVARALEHDPIAYAQYDGQRGHPVGFSAELFSELTALQGDEGARKLLARFPAQAVDVNDPGVLVDVDTVEDLQRVLSVHPDVPTPASARHRLQRAGGSAAG</sequence>
<evidence type="ECO:0000313" key="2">
    <source>
        <dbReference type="EMBL" id="ALV06850.1"/>
    </source>
</evidence>
<dbReference type="PANTHER" id="PTHR43777:SF1">
    <property type="entry name" value="MOLYBDENUM COFACTOR CYTIDYLYLTRANSFERASE"/>
    <property type="match status" value="1"/>
</dbReference>
<accession>A0A0U3LKC5</accession>
<dbReference type="Proteomes" id="UP000060699">
    <property type="component" value="Chromosome"/>
</dbReference>
<evidence type="ECO:0000313" key="3">
    <source>
        <dbReference type="Proteomes" id="UP000060699"/>
    </source>
</evidence>
<reference evidence="2 3" key="1">
    <citation type="submission" date="2015-12" db="EMBL/GenBank/DDBJ databases">
        <title>Complete genome of Roseateles depolymerans KCTC 42856.</title>
        <authorList>
            <person name="Kim K.M."/>
        </authorList>
    </citation>
    <scope>NUCLEOTIDE SEQUENCE [LARGE SCALE GENOMIC DNA]</scope>
    <source>
        <strain evidence="2 3">KCTC 42856</strain>
    </source>
</reference>
<dbReference type="GO" id="GO:0016779">
    <property type="term" value="F:nucleotidyltransferase activity"/>
    <property type="evidence" value="ECO:0007669"/>
    <property type="project" value="UniProtKB-ARBA"/>
</dbReference>
<dbReference type="CDD" id="cd04182">
    <property type="entry name" value="GT_2_like_f"/>
    <property type="match status" value="1"/>
</dbReference>
<keyword evidence="1" id="KW-0460">Magnesium</keyword>
<keyword evidence="2" id="KW-0808">Transferase</keyword>
<organism evidence="2 3">
    <name type="scientific">Roseateles depolymerans</name>
    <dbReference type="NCBI Taxonomy" id="76731"/>
    <lineage>
        <taxon>Bacteria</taxon>
        <taxon>Pseudomonadati</taxon>
        <taxon>Pseudomonadota</taxon>
        <taxon>Betaproteobacteria</taxon>
        <taxon>Burkholderiales</taxon>
        <taxon>Sphaerotilaceae</taxon>
        <taxon>Roseateles</taxon>
    </lineage>
</organism>
<dbReference type="KEGG" id="rdp:RD2015_2379"/>
<dbReference type="PATRIC" id="fig|76731.3.peg.2436"/>
<dbReference type="STRING" id="76731.RD2015_2379"/>
<gene>
    <name evidence="2" type="ORF">RD2015_2379</name>
</gene>
<name>A0A0U3LKC5_9BURK</name>
<dbReference type="OrthoDB" id="5298793at2"/>
<dbReference type="AlphaFoldDB" id="A0A0U3LKC5"/>
<protein>
    <submittedName>
        <fullName evidence="2">Bifunctional N-acetylglucosamine-1-phosphate uridyltransferase/glucosamine-1-phosphate acetyltransferase</fullName>
    </submittedName>
</protein>
<dbReference type="Gene3D" id="3.90.550.10">
    <property type="entry name" value="Spore Coat Polysaccharide Biosynthesis Protein SpsA, Chain A"/>
    <property type="match status" value="1"/>
</dbReference>
<evidence type="ECO:0000256" key="1">
    <source>
        <dbReference type="ARBA" id="ARBA00022842"/>
    </source>
</evidence>
<dbReference type="InterPro" id="IPR025877">
    <property type="entry name" value="MobA-like_NTP_Trfase"/>
</dbReference>
<dbReference type="InterPro" id="IPR029044">
    <property type="entry name" value="Nucleotide-diphossugar_trans"/>
</dbReference>
<proteinExistence type="predicted"/>
<dbReference type="RefSeq" id="WP_058935067.1">
    <property type="nucleotide sequence ID" value="NZ_CP013729.1"/>
</dbReference>
<dbReference type="SUPFAM" id="SSF53448">
    <property type="entry name" value="Nucleotide-diphospho-sugar transferases"/>
    <property type="match status" value="1"/>
</dbReference>
<dbReference type="PANTHER" id="PTHR43777">
    <property type="entry name" value="MOLYBDENUM COFACTOR CYTIDYLYLTRANSFERASE"/>
    <property type="match status" value="1"/>
</dbReference>